<evidence type="ECO:0000313" key="2">
    <source>
        <dbReference type="EMBL" id="KAF2567187.1"/>
    </source>
</evidence>
<accession>A0A8S9ICM0</accession>
<dbReference type="Pfam" id="PF13966">
    <property type="entry name" value="zf-RVT"/>
    <property type="match status" value="1"/>
</dbReference>
<organism evidence="2 3">
    <name type="scientific">Brassica cretica</name>
    <name type="common">Mustard</name>
    <dbReference type="NCBI Taxonomy" id="69181"/>
    <lineage>
        <taxon>Eukaryota</taxon>
        <taxon>Viridiplantae</taxon>
        <taxon>Streptophyta</taxon>
        <taxon>Embryophyta</taxon>
        <taxon>Tracheophyta</taxon>
        <taxon>Spermatophyta</taxon>
        <taxon>Magnoliopsida</taxon>
        <taxon>eudicotyledons</taxon>
        <taxon>Gunneridae</taxon>
        <taxon>Pentapetalae</taxon>
        <taxon>rosids</taxon>
        <taxon>malvids</taxon>
        <taxon>Brassicales</taxon>
        <taxon>Brassicaceae</taxon>
        <taxon>Brassiceae</taxon>
        <taxon>Brassica</taxon>
    </lineage>
</organism>
<dbReference type="InterPro" id="IPR026960">
    <property type="entry name" value="RVT-Znf"/>
</dbReference>
<feature type="domain" description="Reverse transcriptase zinc-binding" evidence="1">
    <location>
        <begin position="19"/>
        <end position="78"/>
    </location>
</feature>
<protein>
    <recommendedName>
        <fullName evidence="1">Reverse transcriptase zinc-binding domain-containing protein</fullName>
    </recommendedName>
</protein>
<dbReference type="EMBL" id="QGKW02001911">
    <property type="protein sequence ID" value="KAF2567187.1"/>
    <property type="molecule type" value="Genomic_DNA"/>
</dbReference>
<evidence type="ECO:0000313" key="3">
    <source>
        <dbReference type="Proteomes" id="UP000712281"/>
    </source>
</evidence>
<name>A0A8S9ICM0_BRACR</name>
<reference evidence="2" key="1">
    <citation type="submission" date="2019-12" db="EMBL/GenBank/DDBJ databases">
        <title>Genome sequencing and annotation of Brassica cretica.</title>
        <authorList>
            <person name="Studholme D.J."/>
            <person name="Sarris P.F."/>
        </authorList>
    </citation>
    <scope>NUCLEOTIDE SEQUENCE</scope>
    <source>
        <strain evidence="2">PFS-001/15</strain>
        <tissue evidence="2">Leaf</tissue>
    </source>
</reference>
<dbReference type="Proteomes" id="UP000712281">
    <property type="component" value="Unassembled WGS sequence"/>
</dbReference>
<gene>
    <name evidence="2" type="ORF">F2Q68_00027610</name>
</gene>
<comment type="caution">
    <text evidence="2">The sequence shown here is derived from an EMBL/GenBank/DDBJ whole genome shotgun (WGS) entry which is preliminary data.</text>
</comment>
<proteinExistence type="predicted"/>
<evidence type="ECO:0000259" key="1">
    <source>
        <dbReference type="Pfam" id="PF13966"/>
    </source>
</evidence>
<sequence length="344" mass="39604">MATSKVQRDTPSLPNLGLPWYHKDIISWHATATWLFIRNKNPTFDQLATWDEDMEPICLLCGVQDESRSDLFFECSYFSILFGEMSRTVKLAVLQAWQAAIYEIWCERSQRLDDGLSLTPSVKFWVQGTRSAPIAYMEQSVKAHMFTCEGLGSVSCKAVNLGPRDGLSHVYCSGSYDNASNLLILRIPRRRCLLKLVEIYTSTENKELVKLEKEKARRKILEKIRIQREETDKWWEKPPSELNLRQNACLISVLENLRMNLGSPRFQQAMVPQNYCGGSNNNIVGGGNTDPLDERSMFDVNAFNYNPNMMIPNQGPMLGYNNIKFEVFDPIYNMNWPEYKHGPY</sequence>
<dbReference type="AlphaFoldDB" id="A0A8S9ICM0"/>